<dbReference type="Proteomes" id="UP000032142">
    <property type="component" value="Unassembled WGS sequence"/>
</dbReference>
<organism evidence="2 3">
    <name type="scientific">Gossypium arboreum</name>
    <name type="common">Tree cotton</name>
    <name type="synonym">Gossypium nanking</name>
    <dbReference type="NCBI Taxonomy" id="29729"/>
    <lineage>
        <taxon>Eukaryota</taxon>
        <taxon>Viridiplantae</taxon>
        <taxon>Streptophyta</taxon>
        <taxon>Embryophyta</taxon>
        <taxon>Tracheophyta</taxon>
        <taxon>Spermatophyta</taxon>
        <taxon>Magnoliopsida</taxon>
        <taxon>eudicotyledons</taxon>
        <taxon>Gunneridae</taxon>
        <taxon>Pentapetalae</taxon>
        <taxon>rosids</taxon>
        <taxon>malvids</taxon>
        <taxon>Malvales</taxon>
        <taxon>Malvaceae</taxon>
        <taxon>Malvoideae</taxon>
        <taxon>Gossypium</taxon>
    </lineage>
</organism>
<keyword evidence="3" id="KW-1185">Reference proteome</keyword>
<evidence type="ECO:0000256" key="1">
    <source>
        <dbReference type="SAM" id="MobiDB-lite"/>
    </source>
</evidence>
<dbReference type="AlphaFoldDB" id="A0A0B0PD84"/>
<name>A0A0B0PD84_GOSAR</name>
<accession>A0A0B0PD84</accession>
<evidence type="ECO:0000313" key="2">
    <source>
        <dbReference type="EMBL" id="KHG24408.1"/>
    </source>
</evidence>
<protein>
    <submittedName>
        <fullName evidence="2">Uncharacterized protein</fullName>
    </submittedName>
</protein>
<sequence length="28" mass="3235">MVLHINLKSMPTSQTWSYSKSNIENPMP</sequence>
<feature type="region of interest" description="Disordered" evidence="1">
    <location>
        <begin position="1"/>
        <end position="28"/>
    </location>
</feature>
<proteinExistence type="predicted"/>
<feature type="compositionally biased region" description="Polar residues" evidence="1">
    <location>
        <begin position="9"/>
        <end position="28"/>
    </location>
</feature>
<evidence type="ECO:0000313" key="3">
    <source>
        <dbReference type="Proteomes" id="UP000032142"/>
    </source>
</evidence>
<gene>
    <name evidence="2" type="ORF">F383_03606</name>
</gene>
<reference evidence="3" key="1">
    <citation type="submission" date="2014-09" db="EMBL/GenBank/DDBJ databases">
        <authorList>
            <person name="Mudge J."/>
            <person name="Ramaraj T."/>
            <person name="Lindquist I.E."/>
            <person name="Bharti A.K."/>
            <person name="Sundararajan A."/>
            <person name="Cameron C.T."/>
            <person name="Woodward J.E."/>
            <person name="May G.D."/>
            <person name="Brubaker C."/>
            <person name="Broadhvest J."/>
            <person name="Wilkins T.A."/>
        </authorList>
    </citation>
    <scope>NUCLEOTIDE SEQUENCE</scope>
    <source>
        <strain evidence="3">cv. AKA8401</strain>
    </source>
</reference>
<dbReference type="EMBL" id="KN428668">
    <property type="protein sequence ID" value="KHG24408.1"/>
    <property type="molecule type" value="Genomic_DNA"/>
</dbReference>